<name>A0A9P4MDZ6_9PEZI</name>
<accession>A0A9P4MDZ6</accession>
<comment type="similarity">
    <text evidence="2">Belongs to the glycosyl hydrolases 36 family.</text>
</comment>
<dbReference type="Proteomes" id="UP000799439">
    <property type="component" value="Unassembled WGS sequence"/>
</dbReference>
<dbReference type="PANTHER" id="PTHR31268">
    <property type="match status" value="1"/>
</dbReference>
<evidence type="ECO:0000313" key="6">
    <source>
        <dbReference type="Proteomes" id="UP000799439"/>
    </source>
</evidence>
<dbReference type="GO" id="GO:0047274">
    <property type="term" value="F:galactinol-sucrose galactosyltransferase activity"/>
    <property type="evidence" value="ECO:0007669"/>
    <property type="project" value="UniProtKB-EC"/>
</dbReference>
<dbReference type="OrthoDB" id="4664297at2759"/>
<dbReference type="EMBL" id="ML996091">
    <property type="protein sequence ID" value="KAF2149412.1"/>
    <property type="molecule type" value="Genomic_DNA"/>
</dbReference>
<proteinExistence type="inferred from homology"/>
<comment type="caution">
    <text evidence="5">The sequence shown here is derived from an EMBL/GenBank/DDBJ whole genome shotgun (WGS) entry which is preliminary data.</text>
</comment>
<sequence>RLGRLQDILRWFAIVRHSTPWLGPRQGGNHFEVDKPALLVAFLLADGTHLVICPEHGKPDITTSLEDDGAGNIVVRSRNDAETRATVRIILSAGNEFELTLADAVRNSRLGSPGPPASAKVDKEALEDWYDGFSYCTWNGLGRELDEEKIQQALSTLSQHGLVVPNLIIDDNWQSLDNIDNGDPFTYRWTDFEANKENFPRGLKHTITNIRASHTHLRHVAVWHGIFGYWGGFSPDGNIAKCYATQEVQKQNQESYMKGDTATVVSAKDAHTMYDDFYRFLAECGIDSVKADNGFYPDYIQGAQDRRELIYTYQDAFLQASETHFGHRAISCMSQTPQNLFYSFMDDGKRPRYLVRNSDDFFPDAPESHTWHIFCNAHNSVLTQHLNILPDWDMFQTAGPNPYMHAAARCLSGGPIYITDKPGEHDIRLIHQMTTLGLDGRHRILRPEIIGRATEVYNKPQSRRFLRIAAGHLDTCFLGLFNMSDRESVELVTLRAITRSESHGSYIVLKHYDKCRKVHHLSSIHDVVSVKLSPSGGHEILTAYPISTAGTFDFAILGLTGHMTGAAVL</sequence>
<gene>
    <name evidence="5" type="ORF">K461DRAFT_209562</name>
</gene>
<dbReference type="PANTHER" id="PTHR31268:SF32">
    <property type="entry name" value="GALACTINOL--SUCROSE GALACTOSYLTRANSFERASE 2-RELATED"/>
    <property type="match status" value="1"/>
</dbReference>
<feature type="non-terminal residue" evidence="5">
    <location>
        <position position="569"/>
    </location>
</feature>
<dbReference type="Gene3D" id="3.20.20.70">
    <property type="entry name" value="Aldolase class I"/>
    <property type="match status" value="1"/>
</dbReference>
<dbReference type="AlphaFoldDB" id="A0A9P4MDZ6"/>
<reference evidence="5" key="1">
    <citation type="journal article" date="2020" name="Stud. Mycol.">
        <title>101 Dothideomycetes genomes: a test case for predicting lifestyles and emergence of pathogens.</title>
        <authorList>
            <person name="Haridas S."/>
            <person name="Albert R."/>
            <person name="Binder M."/>
            <person name="Bloem J."/>
            <person name="Labutti K."/>
            <person name="Salamov A."/>
            <person name="Andreopoulos B."/>
            <person name="Baker S."/>
            <person name="Barry K."/>
            <person name="Bills G."/>
            <person name="Bluhm B."/>
            <person name="Cannon C."/>
            <person name="Castanera R."/>
            <person name="Culley D."/>
            <person name="Daum C."/>
            <person name="Ezra D."/>
            <person name="Gonzalez J."/>
            <person name="Henrissat B."/>
            <person name="Kuo A."/>
            <person name="Liang C."/>
            <person name="Lipzen A."/>
            <person name="Lutzoni F."/>
            <person name="Magnuson J."/>
            <person name="Mondo S."/>
            <person name="Nolan M."/>
            <person name="Ohm R."/>
            <person name="Pangilinan J."/>
            <person name="Park H.-J."/>
            <person name="Ramirez L."/>
            <person name="Alfaro M."/>
            <person name="Sun H."/>
            <person name="Tritt A."/>
            <person name="Yoshinaga Y."/>
            <person name="Zwiers L.-H."/>
            <person name="Turgeon B."/>
            <person name="Goodwin S."/>
            <person name="Spatafora J."/>
            <person name="Crous P."/>
            <person name="Grigoriev I."/>
        </authorList>
    </citation>
    <scope>NUCLEOTIDE SEQUENCE</scope>
    <source>
        <strain evidence="5">CBS 260.36</strain>
    </source>
</reference>
<keyword evidence="5" id="KW-0378">Hydrolase</keyword>
<evidence type="ECO:0000256" key="1">
    <source>
        <dbReference type="ARBA" id="ARBA00001255"/>
    </source>
</evidence>
<evidence type="ECO:0000313" key="5">
    <source>
        <dbReference type="EMBL" id="KAF2149412.1"/>
    </source>
</evidence>
<comment type="catalytic activity">
    <reaction evidence="1">
        <text>Hydrolysis of terminal, non-reducing alpha-D-galactose residues in alpha-D-galactosides, including galactose oligosaccharides, galactomannans and galactolipids.</text>
        <dbReference type="EC" id="3.2.1.22"/>
    </reaction>
</comment>
<dbReference type="Pfam" id="PF05691">
    <property type="entry name" value="Raffinose_syn"/>
    <property type="match status" value="1"/>
</dbReference>
<dbReference type="InterPro" id="IPR017853">
    <property type="entry name" value="GH"/>
</dbReference>
<dbReference type="InterPro" id="IPR013785">
    <property type="entry name" value="Aldolase_TIM"/>
</dbReference>
<evidence type="ECO:0000256" key="2">
    <source>
        <dbReference type="ARBA" id="ARBA00007240"/>
    </source>
</evidence>
<evidence type="ECO:0000256" key="3">
    <source>
        <dbReference type="ARBA" id="ARBA00023277"/>
    </source>
</evidence>
<keyword evidence="6" id="KW-1185">Reference proteome</keyword>
<keyword evidence="3" id="KW-0119">Carbohydrate metabolism</keyword>
<evidence type="ECO:0000256" key="4">
    <source>
        <dbReference type="ARBA" id="ARBA00049426"/>
    </source>
</evidence>
<organism evidence="5 6">
    <name type="scientific">Myriangium duriaei CBS 260.36</name>
    <dbReference type="NCBI Taxonomy" id="1168546"/>
    <lineage>
        <taxon>Eukaryota</taxon>
        <taxon>Fungi</taxon>
        <taxon>Dikarya</taxon>
        <taxon>Ascomycota</taxon>
        <taxon>Pezizomycotina</taxon>
        <taxon>Dothideomycetes</taxon>
        <taxon>Dothideomycetidae</taxon>
        <taxon>Myriangiales</taxon>
        <taxon>Myriangiaceae</taxon>
        <taxon>Myriangium</taxon>
    </lineage>
</organism>
<comment type="catalytic activity">
    <reaction evidence="4">
        <text>alpha-D-galactosyl-(1-&gt;3)-1D-myo-inositol + sucrose = raffinose + myo-inositol</text>
        <dbReference type="Rhea" id="RHEA:20161"/>
        <dbReference type="ChEBI" id="CHEBI:16634"/>
        <dbReference type="ChEBI" id="CHEBI:17268"/>
        <dbReference type="ChEBI" id="CHEBI:17505"/>
        <dbReference type="ChEBI" id="CHEBI:17992"/>
        <dbReference type="EC" id="2.4.1.82"/>
    </reaction>
</comment>
<dbReference type="SUPFAM" id="SSF51445">
    <property type="entry name" value="(Trans)glycosidases"/>
    <property type="match status" value="1"/>
</dbReference>
<dbReference type="GO" id="GO:0004557">
    <property type="term" value="F:alpha-galactosidase activity"/>
    <property type="evidence" value="ECO:0007669"/>
    <property type="project" value="UniProtKB-EC"/>
</dbReference>
<dbReference type="InterPro" id="IPR008811">
    <property type="entry name" value="Glycosyl_hydrolases_36"/>
</dbReference>
<protein>
    <submittedName>
        <fullName evidence="5">Glycoside hydrolase family 36 protein</fullName>
    </submittedName>
</protein>
<feature type="non-terminal residue" evidence="5">
    <location>
        <position position="1"/>
    </location>
</feature>